<evidence type="ECO:0000313" key="5">
    <source>
        <dbReference type="Proteomes" id="UP001296104"/>
    </source>
</evidence>
<dbReference type="InterPro" id="IPR036291">
    <property type="entry name" value="NAD(P)-bd_dom_sf"/>
</dbReference>
<feature type="domain" description="Thioester reductase (TE)" evidence="3">
    <location>
        <begin position="9"/>
        <end position="91"/>
    </location>
</feature>
<dbReference type="Pfam" id="PF07993">
    <property type="entry name" value="NAD_binding_4"/>
    <property type="match status" value="1"/>
</dbReference>
<organism evidence="4 5">
    <name type="scientific">Lecanosticta acicola</name>
    <dbReference type="NCBI Taxonomy" id="111012"/>
    <lineage>
        <taxon>Eukaryota</taxon>
        <taxon>Fungi</taxon>
        <taxon>Dikarya</taxon>
        <taxon>Ascomycota</taxon>
        <taxon>Pezizomycotina</taxon>
        <taxon>Dothideomycetes</taxon>
        <taxon>Dothideomycetidae</taxon>
        <taxon>Mycosphaerellales</taxon>
        <taxon>Mycosphaerellaceae</taxon>
        <taxon>Lecanosticta</taxon>
    </lineage>
</organism>
<dbReference type="InterPro" id="IPR013120">
    <property type="entry name" value="FAR_NAD-bd"/>
</dbReference>
<keyword evidence="1" id="KW-0596">Phosphopantetheine</keyword>
<dbReference type="Proteomes" id="UP001296104">
    <property type="component" value="Unassembled WGS sequence"/>
</dbReference>
<proteinExistence type="predicted"/>
<keyword evidence="5" id="KW-1185">Reference proteome</keyword>
<comment type="caution">
    <text evidence="4">The sequence shown here is derived from an EMBL/GenBank/DDBJ whole genome shotgun (WGS) entry which is preliminary data.</text>
</comment>
<evidence type="ECO:0000259" key="3">
    <source>
        <dbReference type="Pfam" id="PF07993"/>
    </source>
</evidence>
<evidence type="ECO:0000256" key="2">
    <source>
        <dbReference type="ARBA" id="ARBA00022553"/>
    </source>
</evidence>
<accession>A0AAI9EDS0</accession>
<dbReference type="AlphaFoldDB" id="A0AAI9EDS0"/>
<gene>
    <name evidence="4" type="ORF">LECACI_7A007865</name>
</gene>
<dbReference type="EMBL" id="CAVMBE010000069">
    <property type="protein sequence ID" value="CAK4032707.1"/>
    <property type="molecule type" value="Genomic_DNA"/>
</dbReference>
<evidence type="ECO:0000313" key="4">
    <source>
        <dbReference type="EMBL" id="CAK4032707.1"/>
    </source>
</evidence>
<protein>
    <recommendedName>
        <fullName evidence="3">Thioester reductase (TE) domain-containing protein</fullName>
    </recommendedName>
</protein>
<dbReference type="InterPro" id="IPR051414">
    <property type="entry name" value="Adenylate-forming_Reductase"/>
</dbReference>
<dbReference type="PANTHER" id="PTHR43439">
    <property type="entry name" value="PHENYLACETATE-COENZYME A LIGASE"/>
    <property type="match status" value="1"/>
</dbReference>
<evidence type="ECO:0000256" key="1">
    <source>
        <dbReference type="ARBA" id="ARBA00022450"/>
    </source>
</evidence>
<keyword evidence="2" id="KW-0597">Phosphoprotein</keyword>
<name>A0AAI9EDS0_9PEZI</name>
<dbReference type="Gene3D" id="3.40.50.720">
    <property type="entry name" value="NAD(P)-binding Rossmann-like Domain"/>
    <property type="match status" value="1"/>
</dbReference>
<dbReference type="SUPFAM" id="SSF51735">
    <property type="entry name" value="NAD(P)-binding Rossmann-fold domains"/>
    <property type="match status" value="1"/>
</dbReference>
<sequence>MPDLLYADHMGYDQAKLVCEKLLEQAASDLAGGVELTCARVGQISGSTKTGIWNETEHFPALLKGSQMIGKLPKVDGMFSWISADIAAEAICDIALQEPPPRLVYQIENPNRQSWRETIELFAKELQLCEVVPPEKWVSVIRKDDEEREATLDLRE</sequence>
<reference evidence="4" key="1">
    <citation type="submission" date="2023-11" db="EMBL/GenBank/DDBJ databases">
        <authorList>
            <person name="Alioto T."/>
            <person name="Alioto T."/>
            <person name="Gomez Garrido J."/>
        </authorList>
    </citation>
    <scope>NUCLEOTIDE SEQUENCE</scope>
</reference>
<dbReference type="PANTHER" id="PTHR43439:SF2">
    <property type="entry name" value="ENZYME, PUTATIVE (JCVI)-RELATED"/>
    <property type="match status" value="1"/>
</dbReference>